<protein>
    <submittedName>
        <fullName evidence="1">Uncharacterized protein</fullName>
    </submittedName>
</protein>
<proteinExistence type="predicted"/>
<reference evidence="1" key="1">
    <citation type="submission" date="2023-10" db="EMBL/GenBank/DDBJ databases">
        <authorList>
            <person name="Chen Y."/>
            <person name="Shah S."/>
            <person name="Dougan E. K."/>
            <person name="Thang M."/>
            <person name="Chan C."/>
        </authorList>
    </citation>
    <scope>NUCLEOTIDE SEQUENCE [LARGE SCALE GENOMIC DNA]</scope>
</reference>
<sequence length="102" mass="11244">MEDGLERLKETGKTDRDRQRLLDLLLGALRGRGHFAAVEAQAGPAFGDKDMRWHKDGATGLLHLGITLGGRRRLEFHASGHRAVSSWTSWAGPVHAPLVPVW</sequence>
<organism evidence="1 2">
    <name type="scientific">Prorocentrum cordatum</name>
    <dbReference type="NCBI Taxonomy" id="2364126"/>
    <lineage>
        <taxon>Eukaryota</taxon>
        <taxon>Sar</taxon>
        <taxon>Alveolata</taxon>
        <taxon>Dinophyceae</taxon>
        <taxon>Prorocentrales</taxon>
        <taxon>Prorocentraceae</taxon>
        <taxon>Prorocentrum</taxon>
    </lineage>
</organism>
<dbReference type="Proteomes" id="UP001189429">
    <property type="component" value="Unassembled WGS sequence"/>
</dbReference>
<keyword evidence="2" id="KW-1185">Reference proteome</keyword>
<evidence type="ECO:0000313" key="1">
    <source>
        <dbReference type="EMBL" id="CAK0832237.1"/>
    </source>
</evidence>
<dbReference type="EMBL" id="CAUYUJ010011601">
    <property type="protein sequence ID" value="CAK0832237.1"/>
    <property type="molecule type" value="Genomic_DNA"/>
</dbReference>
<comment type="caution">
    <text evidence="1">The sequence shown here is derived from an EMBL/GenBank/DDBJ whole genome shotgun (WGS) entry which is preliminary data.</text>
</comment>
<evidence type="ECO:0000313" key="2">
    <source>
        <dbReference type="Proteomes" id="UP001189429"/>
    </source>
</evidence>
<name>A0ABN9SKG4_9DINO</name>
<gene>
    <name evidence="1" type="ORF">PCOR1329_LOCUS30302</name>
</gene>
<accession>A0ABN9SKG4</accession>